<dbReference type="Proteomes" id="UP001140066">
    <property type="component" value="Unassembled WGS sequence"/>
</dbReference>
<evidence type="ECO:0000313" key="1">
    <source>
        <dbReference type="EMBL" id="KAJ2792012.1"/>
    </source>
</evidence>
<accession>A0ACC1KLZ0</accession>
<evidence type="ECO:0000313" key="2">
    <source>
        <dbReference type="Proteomes" id="UP001140066"/>
    </source>
</evidence>
<proteinExistence type="predicted"/>
<gene>
    <name evidence="1" type="ORF">GGI18_000718</name>
</gene>
<organism evidence="1 2">
    <name type="scientific">Coemansia linderi</name>
    <dbReference type="NCBI Taxonomy" id="2663919"/>
    <lineage>
        <taxon>Eukaryota</taxon>
        <taxon>Fungi</taxon>
        <taxon>Fungi incertae sedis</taxon>
        <taxon>Zoopagomycota</taxon>
        <taxon>Kickxellomycotina</taxon>
        <taxon>Kickxellomycetes</taxon>
        <taxon>Kickxellales</taxon>
        <taxon>Kickxellaceae</taxon>
        <taxon>Coemansia</taxon>
    </lineage>
</organism>
<dbReference type="EMBL" id="JANBUK010000066">
    <property type="protein sequence ID" value="KAJ2792012.1"/>
    <property type="molecule type" value="Genomic_DNA"/>
</dbReference>
<keyword evidence="2" id="KW-1185">Reference proteome</keyword>
<reference evidence="1" key="1">
    <citation type="submission" date="2022-07" db="EMBL/GenBank/DDBJ databases">
        <title>Phylogenomic reconstructions and comparative analyses of Kickxellomycotina fungi.</title>
        <authorList>
            <person name="Reynolds N.K."/>
            <person name="Stajich J.E."/>
            <person name="Barry K."/>
            <person name="Grigoriev I.V."/>
            <person name="Crous P."/>
            <person name="Smith M.E."/>
        </authorList>
    </citation>
    <scope>NUCLEOTIDE SEQUENCE</scope>
    <source>
        <strain evidence="1">BCRC 34191</strain>
    </source>
</reference>
<protein>
    <submittedName>
        <fullName evidence="1">Uncharacterized protein</fullName>
    </submittedName>
</protein>
<name>A0ACC1KLZ0_9FUNG</name>
<sequence length="476" mass="50943">MARTKDSLEADKRQGVPAGYLDRRYLGDNAGGGDSSSHGAGTGAAQAPATMPSPPAAQQEVVPGDLPPAYSFSDPNIYSTIPPQFTTSLSNSSLDTYRDLKVDQKRASELVATKAFAFDRPVFVHTSNISSSTLVIEPDTNLSNKDAVVIIAEVTSQISGLDNKCTVTTTINELNEYEFFVCSTASIWSLKTMSCRFIVRVPSTYNGSHPGIRVALTNGRADMSYINNISFGFIDLKTTCGDVSLNNVLGGNIRINTTRGTLKASNVVAAELFEALTTNSKVSLVDVRAQRVNTATSNSSISLTTVAGEAVHAETSNSKIDCTNVSAVNVKLTTTNSPIETNHLVASNLYLNTRNAKVEGTWRIKNLLDVVTTNSRISSTILLQDPLAPVNIRLSTTNSKIQAYLPAESFRGVFDAKTSNSKATVQSQRANNASSPPIQFIINDKSYKRGTIGSADSVLHHFSASTTNSGIEVRLV</sequence>
<comment type="caution">
    <text evidence="1">The sequence shown here is derived from an EMBL/GenBank/DDBJ whole genome shotgun (WGS) entry which is preliminary data.</text>
</comment>